<dbReference type="PIRSF" id="PIRSF005962">
    <property type="entry name" value="Pept_M20D_amidohydro"/>
    <property type="match status" value="1"/>
</dbReference>
<evidence type="ECO:0000313" key="8">
    <source>
        <dbReference type="EMBL" id="GMN39492.1"/>
    </source>
</evidence>
<evidence type="ECO:0000313" key="9">
    <source>
        <dbReference type="Proteomes" id="UP001187192"/>
    </source>
</evidence>
<dbReference type="EMBL" id="BTGU01000009">
    <property type="protein sequence ID" value="GMN39492.1"/>
    <property type="molecule type" value="Genomic_DNA"/>
</dbReference>
<feature type="binding site" evidence="5">
    <location>
        <position position="129"/>
    </location>
    <ligand>
        <name>Mn(2+)</name>
        <dbReference type="ChEBI" id="CHEBI:29035"/>
        <label>2</label>
    </ligand>
</feature>
<keyword evidence="2 6" id="KW-0732">Signal</keyword>
<dbReference type="PANTHER" id="PTHR11014">
    <property type="entry name" value="PEPTIDASE M20 FAMILY MEMBER"/>
    <property type="match status" value="1"/>
</dbReference>
<name>A0AA88D336_FICCA</name>
<dbReference type="GO" id="GO:0046872">
    <property type="term" value="F:metal ion binding"/>
    <property type="evidence" value="ECO:0007669"/>
    <property type="project" value="UniProtKB-KW"/>
</dbReference>
<evidence type="ECO:0000256" key="4">
    <source>
        <dbReference type="ARBA" id="ARBA00023211"/>
    </source>
</evidence>
<feature type="binding site" evidence="5">
    <location>
        <position position="127"/>
    </location>
    <ligand>
        <name>Mn(2+)</name>
        <dbReference type="ChEBI" id="CHEBI:29035"/>
        <label>2</label>
    </ligand>
</feature>
<organism evidence="8 9">
    <name type="scientific">Ficus carica</name>
    <name type="common">Common fig</name>
    <dbReference type="NCBI Taxonomy" id="3494"/>
    <lineage>
        <taxon>Eukaryota</taxon>
        <taxon>Viridiplantae</taxon>
        <taxon>Streptophyta</taxon>
        <taxon>Embryophyta</taxon>
        <taxon>Tracheophyta</taxon>
        <taxon>Spermatophyta</taxon>
        <taxon>Magnoliopsida</taxon>
        <taxon>eudicotyledons</taxon>
        <taxon>Gunneridae</taxon>
        <taxon>Pentapetalae</taxon>
        <taxon>rosids</taxon>
        <taxon>fabids</taxon>
        <taxon>Rosales</taxon>
        <taxon>Moraceae</taxon>
        <taxon>Ficeae</taxon>
        <taxon>Ficus</taxon>
    </lineage>
</organism>
<dbReference type="InterPro" id="IPR044757">
    <property type="entry name" value="ILR1-like_Hyd"/>
</dbReference>
<keyword evidence="3" id="KW-0378">Hydrolase</keyword>
<dbReference type="CDD" id="cd08017">
    <property type="entry name" value="M20_IAA_Hyd"/>
    <property type="match status" value="1"/>
</dbReference>
<evidence type="ECO:0000256" key="5">
    <source>
        <dbReference type="PIRSR" id="PIRSR005962-1"/>
    </source>
</evidence>
<gene>
    <name evidence="8" type="ORF">TIFTF001_008732</name>
</gene>
<reference evidence="8" key="1">
    <citation type="submission" date="2023-07" db="EMBL/GenBank/DDBJ databases">
        <title>draft genome sequence of fig (Ficus carica).</title>
        <authorList>
            <person name="Takahashi T."/>
            <person name="Nishimura K."/>
        </authorList>
    </citation>
    <scope>NUCLEOTIDE SEQUENCE</scope>
</reference>
<dbReference type="Pfam" id="PF01546">
    <property type="entry name" value="Peptidase_M20"/>
    <property type="match status" value="1"/>
</dbReference>
<keyword evidence="5" id="KW-0479">Metal-binding</keyword>
<evidence type="ECO:0000256" key="3">
    <source>
        <dbReference type="ARBA" id="ARBA00022801"/>
    </source>
</evidence>
<sequence>MGLLFWLVVLSSLLYHGSSELESLSRELMDSAREAGFFKWMIGARRRIHEYPELGFEEHRTSQRIRTELDSLGIDYKWPVAKTGVVASIGSGSKPVFALRADMDALPLQELVEWEHKSKVDGKMHACGHDSHVAMLLGAAKLLQGKKDLLKGTVKLVFQPGEEGYAGAYHMLKDGILDDIDAILSIHVLPSVPSGAIASRPGPILAGVGLFAATIKGKGGHGAAPHETRDPILAAALAILSLQQIVSRETDPLQASVVTVGYVKGGATGNVIPESLTLGGTYRSLSSEGLSYLQKRIEEVIEQQALVHRCSAVVDFMEEKPMPHPVMVNDESLYEHVKSVGEVLLGEDNVQLLPLTMGAEDFSFFSQRTAAAIFAIGIRNETLKSDQHLHSPYFFIDEKALSVGAALNAAAAISYLDKHGSKTEM</sequence>
<keyword evidence="4 5" id="KW-0464">Manganese</keyword>
<feature type="binding site" evidence="5">
    <location>
        <position position="163"/>
    </location>
    <ligand>
        <name>Mn(2+)</name>
        <dbReference type="ChEBI" id="CHEBI:29035"/>
        <label>2</label>
    </ligand>
</feature>
<proteinExistence type="inferred from homology"/>
<keyword evidence="9" id="KW-1185">Reference proteome</keyword>
<dbReference type="GO" id="GO:0005783">
    <property type="term" value="C:endoplasmic reticulum"/>
    <property type="evidence" value="ECO:0007669"/>
    <property type="project" value="TreeGrafter"/>
</dbReference>
<dbReference type="GO" id="GO:0009850">
    <property type="term" value="P:auxin metabolic process"/>
    <property type="evidence" value="ECO:0007669"/>
    <property type="project" value="InterPro"/>
</dbReference>
<dbReference type="Gene3D" id="3.40.630.10">
    <property type="entry name" value="Zn peptidases"/>
    <property type="match status" value="1"/>
</dbReference>
<dbReference type="InterPro" id="IPR036264">
    <property type="entry name" value="Bact_exopeptidase_dim_dom"/>
</dbReference>
<evidence type="ECO:0000256" key="6">
    <source>
        <dbReference type="SAM" id="SignalP"/>
    </source>
</evidence>
<feature type="domain" description="Peptidase M20 dimerisation" evidence="7">
    <location>
        <begin position="211"/>
        <end position="306"/>
    </location>
</feature>
<dbReference type="FunFam" id="3.30.70.360:FF:000001">
    <property type="entry name" value="N-acetyldiaminopimelate deacetylase"/>
    <property type="match status" value="1"/>
</dbReference>
<comment type="cofactor">
    <cofactor evidence="5">
        <name>Mn(2+)</name>
        <dbReference type="ChEBI" id="CHEBI:29035"/>
    </cofactor>
    <text evidence="5">The Mn(2+) ion enhances activity.</text>
</comment>
<dbReference type="InterPro" id="IPR011650">
    <property type="entry name" value="Peptidase_M20_dimer"/>
</dbReference>
<protein>
    <recommendedName>
        <fullName evidence="7">Peptidase M20 dimerisation domain-containing protein</fullName>
    </recommendedName>
</protein>
<feature type="signal peptide" evidence="6">
    <location>
        <begin position="1"/>
        <end position="19"/>
    </location>
</feature>
<evidence type="ECO:0000256" key="2">
    <source>
        <dbReference type="ARBA" id="ARBA00022729"/>
    </source>
</evidence>
<dbReference type="InterPro" id="IPR017439">
    <property type="entry name" value="Amidohydrolase"/>
</dbReference>
<dbReference type="Gene3D" id="3.30.70.360">
    <property type="match status" value="1"/>
</dbReference>
<evidence type="ECO:0000256" key="1">
    <source>
        <dbReference type="ARBA" id="ARBA00006153"/>
    </source>
</evidence>
<dbReference type="AlphaFoldDB" id="A0AA88D336"/>
<accession>A0AA88D336</accession>
<dbReference type="PANTHER" id="PTHR11014:SF108">
    <property type="entry name" value="IAA-AMINO ACID HYDROLASE ILR1"/>
    <property type="match status" value="1"/>
</dbReference>
<dbReference type="Proteomes" id="UP001187192">
    <property type="component" value="Unassembled WGS sequence"/>
</dbReference>
<dbReference type="GO" id="GO:0010179">
    <property type="term" value="F:IAA-Ala conjugate hydrolase activity"/>
    <property type="evidence" value="ECO:0007669"/>
    <property type="project" value="TreeGrafter"/>
</dbReference>
<dbReference type="InterPro" id="IPR002933">
    <property type="entry name" value="Peptidase_M20"/>
</dbReference>
<dbReference type="NCBIfam" id="TIGR01891">
    <property type="entry name" value="amidohydrolases"/>
    <property type="match status" value="1"/>
</dbReference>
<dbReference type="Pfam" id="PF07687">
    <property type="entry name" value="M20_dimer"/>
    <property type="match status" value="1"/>
</dbReference>
<feature type="binding site" evidence="5">
    <location>
        <position position="187"/>
    </location>
    <ligand>
        <name>Mn(2+)</name>
        <dbReference type="ChEBI" id="CHEBI:29035"/>
        <label>2</label>
    </ligand>
</feature>
<dbReference type="SUPFAM" id="SSF55031">
    <property type="entry name" value="Bacterial exopeptidase dimerisation domain"/>
    <property type="match status" value="1"/>
</dbReference>
<feature type="binding site" evidence="5">
    <location>
        <position position="390"/>
    </location>
    <ligand>
        <name>Mn(2+)</name>
        <dbReference type="ChEBI" id="CHEBI:29035"/>
        <label>2</label>
    </ligand>
</feature>
<comment type="similarity">
    <text evidence="1">Belongs to the peptidase M20 family.</text>
</comment>
<feature type="chain" id="PRO_5041652235" description="Peptidase M20 dimerisation domain-containing protein" evidence="6">
    <location>
        <begin position="20"/>
        <end position="425"/>
    </location>
</feature>
<evidence type="ECO:0000259" key="7">
    <source>
        <dbReference type="Pfam" id="PF07687"/>
    </source>
</evidence>
<dbReference type="SUPFAM" id="SSF53187">
    <property type="entry name" value="Zn-dependent exopeptidases"/>
    <property type="match status" value="1"/>
</dbReference>
<comment type="caution">
    <text evidence="8">The sequence shown here is derived from an EMBL/GenBank/DDBJ whole genome shotgun (WGS) entry which is preliminary data.</text>
</comment>